<dbReference type="AlphaFoldDB" id="A0A645JV22"/>
<dbReference type="EMBL" id="VSSQ01143276">
    <property type="protein sequence ID" value="MPN63604.1"/>
    <property type="molecule type" value="Genomic_DNA"/>
</dbReference>
<protein>
    <submittedName>
        <fullName evidence="1">Uncharacterized protein</fullName>
    </submittedName>
</protein>
<proteinExistence type="predicted"/>
<comment type="caution">
    <text evidence="1">The sequence shown here is derived from an EMBL/GenBank/DDBJ whole genome shotgun (WGS) entry which is preliminary data.</text>
</comment>
<name>A0A645JV22_9ZZZZ</name>
<evidence type="ECO:0000313" key="1">
    <source>
        <dbReference type="EMBL" id="MPN63604.1"/>
    </source>
</evidence>
<reference evidence="1" key="1">
    <citation type="submission" date="2019-08" db="EMBL/GenBank/DDBJ databases">
        <authorList>
            <person name="Kucharzyk K."/>
            <person name="Murdoch R.W."/>
            <person name="Higgins S."/>
            <person name="Loffler F."/>
        </authorList>
    </citation>
    <scope>NUCLEOTIDE SEQUENCE</scope>
</reference>
<gene>
    <name evidence="1" type="ORF">SDC9_211368</name>
</gene>
<sequence>MTFGQIGQSTIGREEVSPDKSYTAILIDSDQGALGGNTLVNIEYHTSTINIGFSQFVKVKRLYIGNWGEFETMSLEWRDDRTLLINGRSYSID</sequence>
<organism evidence="1">
    <name type="scientific">bioreactor metagenome</name>
    <dbReference type="NCBI Taxonomy" id="1076179"/>
    <lineage>
        <taxon>unclassified sequences</taxon>
        <taxon>metagenomes</taxon>
        <taxon>ecological metagenomes</taxon>
    </lineage>
</organism>
<accession>A0A645JV22</accession>